<keyword evidence="6 9" id="KW-0539">Nucleus</keyword>
<dbReference type="Pfam" id="PF01096">
    <property type="entry name" value="Zn_ribbon_TFIIS"/>
    <property type="match status" value="1"/>
</dbReference>
<dbReference type="Pfam" id="PF08711">
    <property type="entry name" value="Med26"/>
    <property type="match status" value="1"/>
</dbReference>
<feature type="region of interest" description="Disordered" evidence="11">
    <location>
        <begin position="81"/>
        <end position="131"/>
    </location>
</feature>
<dbReference type="PROSITE" id="PS00466">
    <property type="entry name" value="ZF_TFIIS_1"/>
    <property type="match status" value="1"/>
</dbReference>
<keyword evidence="10" id="KW-0238">DNA-binding</keyword>
<dbReference type="AlphaFoldDB" id="A0AA36CF65"/>
<dbReference type="GO" id="GO:0003677">
    <property type="term" value="F:DNA binding"/>
    <property type="evidence" value="ECO:0007669"/>
    <property type="project" value="UniProtKB-KW"/>
</dbReference>
<feature type="domain" description="TFIIS N-terminal" evidence="13">
    <location>
        <begin position="6"/>
        <end position="83"/>
    </location>
</feature>
<dbReference type="SUPFAM" id="SSF57783">
    <property type="entry name" value="Zinc beta-ribbon"/>
    <property type="match status" value="1"/>
</dbReference>
<dbReference type="InterPro" id="IPR017923">
    <property type="entry name" value="TFIIS_N"/>
</dbReference>
<dbReference type="GO" id="GO:0006368">
    <property type="term" value="P:transcription elongation by RNA polymerase II"/>
    <property type="evidence" value="ECO:0007669"/>
    <property type="project" value="InterPro"/>
</dbReference>
<sequence>MSSCEKEVKKIGSKLEKLIEAKQNDEALELLGVLAKQPITVLVLTNTRIGVTVNELRKKSSDEKFAKRAKALVKEWKSMFEGGDAKSSPKHDKPKEKEVVKSAPATTSAPTPTAPPVAKPPAEKASFSGNFPPDELAGDEIRIKACELLLTSLKCKPLPEGTHDPEELAIKIEAKLFDSNGKNSSEKYKAALRSRVFNLKKNDALRENVLTAVVSAEKFAVMTSNDMASDEVKKLREKFAQDAIRDAQVSVQQGTPSEMFKCGKCQKKNCTYTQLQTRSADEPMTTFVFCLECGNRWKFC</sequence>
<evidence type="ECO:0000256" key="11">
    <source>
        <dbReference type="SAM" id="MobiDB-lite"/>
    </source>
</evidence>
<dbReference type="InterPro" id="IPR001222">
    <property type="entry name" value="Znf_TFIIS"/>
</dbReference>
<dbReference type="EMBL" id="CATQJA010001599">
    <property type="protein sequence ID" value="CAJ0567891.1"/>
    <property type="molecule type" value="Genomic_DNA"/>
</dbReference>
<dbReference type="GO" id="GO:0005634">
    <property type="term" value="C:nucleus"/>
    <property type="evidence" value="ECO:0007669"/>
    <property type="project" value="UniProtKB-SubCell"/>
</dbReference>
<dbReference type="PROSITE" id="PS51133">
    <property type="entry name" value="ZF_TFIIS_2"/>
    <property type="match status" value="1"/>
</dbReference>
<evidence type="ECO:0000256" key="6">
    <source>
        <dbReference type="ARBA" id="ARBA00023242"/>
    </source>
</evidence>
<dbReference type="SMART" id="SM00510">
    <property type="entry name" value="TFS2M"/>
    <property type="match status" value="1"/>
</dbReference>
<evidence type="ECO:0000256" key="3">
    <source>
        <dbReference type="ARBA" id="ARBA00022723"/>
    </source>
</evidence>
<evidence type="ECO:0000259" key="12">
    <source>
        <dbReference type="PROSITE" id="PS51133"/>
    </source>
</evidence>
<dbReference type="PIRSF" id="PIRSF006704">
    <property type="entry name" value="TF_IIS"/>
    <property type="match status" value="1"/>
</dbReference>
<dbReference type="Gene3D" id="2.20.25.10">
    <property type="match status" value="1"/>
</dbReference>
<evidence type="ECO:0000256" key="5">
    <source>
        <dbReference type="ARBA" id="ARBA00022833"/>
    </source>
</evidence>
<dbReference type="FunFam" id="2.20.25.10:FF:000001">
    <property type="entry name" value="Probable Transcription elongation factor S-II"/>
    <property type="match status" value="1"/>
</dbReference>
<evidence type="ECO:0000313" key="15">
    <source>
        <dbReference type="EMBL" id="CAJ0567891.1"/>
    </source>
</evidence>
<reference evidence="15" key="1">
    <citation type="submission" date="2023-06" db="EMBL/GenBank/DDBJ databases">
        <authorList>
            <person name="Delattre M."/>
        </authorList>
    </citation>
    <scope>NUCLEOTIDE SEQUENCE</scope>
    <source>
        <strain evidence="15">AF72</strain>
    </source>
</reference>
<keyword evidence="4 8" id="KW-0863">Zinc-finger</keyword>
<evidence type="ECO:0000256" key="4">
    <source>
        <dbReference type="ARBA" id="ARBA00022771"/>
    </source>
</evidence>
<dbReference type="GO" id="GO:0008270">
    <property type="term" value="F:zinc ion binding"/>
    <property type="evidence" value="ECO:0007669"/>
    <property type="project" value="UniProtKB-UniRule"/>
</dbReference>
<dbReference type="PANTHER" id="PTHR11477">
    <property type="entry name" value="TRANSCRIPTION FACTOR S-II ZINC FINGER DOMAIN-CONTAINING PROTEIN"/>
    <property type="match status" value="1"/>
</dbReference>
<gene>
    <name evidence="15" type="ORF">MSPICULIGERA_LOCUS6424</name>
</gene>
<feature type="non-terminal residue" evidence="15">
    <location>
        <position position="1"/>
    </location>
</feature>
<keyword evidence="10" id="KW-0804">Transcription</keyword>
<dbReference type="Proteomes" id="UP001177023">
    <property type="component" value="Unassembled WGS sequence"/>
</dbReference>
<dbReference type="PANTHER" id="PTHR11477:SF0">
    <property type="entry name" value="IP08861P-RELATED"/>
    <property type="match status" value="1"/>
</dbReference>
<keyword evidence="16" id="KW-1185">Reference proteome</keyword>
<feature type="compositionally biased region" description="Low complexity" evidence="11">
    <location>
        <begin position="101"/>
        <end position="111"/>
    </location>
</feature>
<evidence type="ECO:0000256" key="10">
    <source>
        <dbReference type="RuleBase" id="RU368078"/>
    </source>
</evidence>
<protein>
    <recommendedName>
        <fullName evidence="10">Transcription elongation factor</fullName>
    </recommendedName>
</protein>
<feature type="domain" description="TFIIS-type" evidence="12">
    <location>
        <begin position="258"/>
        <end position="298"/>
    </location>
</feature>
<dbReference type="PROSITE" id="PS51319">
    <property type="entry name" value="TFIIS_N"/>
    <property type="match status" value="1"/>
</dbReference>
<evidence type="ECO:0000313" key="16">
    <source>
        <dbReference type="Proteomes" id="UP001177023"/>
    </source>
</evidence>
<accession>A0AA36CF65</accession>
<evidence type="ECO:0000256" key="1">
    <source>
        <dbReference type="ARBA" id="ARBA00004123"/>
    </source>
</evidence>
<dbReference type="NCBIfam" id="TIGR01385">
    <property type="entry name" value="TFSII"/>
    <property type="match status" value="1"/>
</dbReference>
<comment type="subcellular location">
    <subcellularLocation>
        <location evidence="1 9 10">Nucleus</location>
    </subcellularLocation>
</comment>
<dbReference type="SMART" id="SM00440">
    <property type="entry name" value="ZnF_C2C2"/>
    <property type="match status" value="1"/>
</dbReference>
<dbReference type="CDD" id="cd00183">
    <property type="entry name" value="TFIIS_I"/>
    <property type="match status" value="1"/>
</dbReference>
<evidence type="ECO:0000259" key="13">
    <source>
        <dbReference type="PROSITE" id="PS51319"/>
    </source>
</evidence>
<dbReference type="InterPro" id="IPR006289">
    <property type="entry name" value="TFSII"/>
</dbReference>
<dbReference type="Gene3D" id="1.10.472.30">
    <property type="entry name" value="Transcription elongation factor S-II, central domain"/>
    <property type="match status" value="1"/>
</dbReference>
<dbReference type="Pfam" id="PF07500">
    <property type="entry name" value="TFIIS_M"/>
    <property type="match status" value="1"/>
</dbReference>
<evidence type="ECO:0000256" key="9">
    <source>
        <dbReference type="PROSITE-ProRule" id="PRU00649"/>
    </source>
</evidence>
<evidence type="ECO:0000259" key="14">
    <source>
        <dbReference type="PROSITE" id="PS51321"/>
    </source>
</evidence>
<evidence type="ECO:0000256" key="8">
    <source>
        <dbReference type="PROSITE-ProRule" id="PRU00472"/>
    </source>
</evidence>
<feature type="domain" description="TFIIS central" evidence="14">
    <location>
        <begin position="141"/>
        <end position="255"/>
    </location>
</feature>
<dbReference type="SUPFAM" id="SSF47676">
    <property type="entry name" value="Conserved domain common to transcription factors TFIIS, elongin A, CRSP70"/>
    <property type="match status" value="1"/>
</dbReference>
<comment type="function">
    <text evidence="7">Necessary for efficient RNA polymerase II transcription elongation past template-encoded arresting sites. The arresting sites in DNA have the property of trapping a certain fraction of elongating RNA polymerases that pass through, resulting in locked ternary complexes. Cleavage of the nascent transcript by S-II allows the resumption of elongation from the new 3'-terminus.</text>
</comment>
<comment type="caution">
    <text evidence="15">The sequence shown here is derived from an EMBL/GenBank/DDBJ whole genome shotgun (WGS) entry which is preliminary data.</text>
</comment>
<feature type="compositionally biased region" description="Basic and acidic residues" evidence="11">
    <location>
        <begin position="81"/>
        <end position="100"/>
    </location>
</feature>
<dbReference type="InterPro" id="IPR003618">
    <property type="entry name" value="TFIIS_cen_dom"/>
</dbReference>
<keyword evidence="3 10" id="KW-0479">Metal-binding</keyword>
<name>A0AA36CF65_9BILA</name>
<evidence type="ECO:0000256" key="2">
    <source>
        <dbReference type="ARBA" id="ARBA00009647"/>
    </source>
</evidence>
<dbReference type="SMART" id="SM00509">
    <property type="entry name" value="TFS2N"/>
    <property type="match status" value="1"/>
</dbReference>
<organism evidence="15 16">
    <name type="scientific">Mesorhabditis spiculigera</name>
    <dbReference type="NCBI Taxonomy" id="96644"/>
    <lineage>
        <taxon>Eukaryota</taxon>
        <taxon>Metazoa</taxon>
        <taxon>Ecdysozoa</taxon>
        <taxon>Nematoda</taxon>
        <taxon>Chromadorea</taxon>
        <taxon>Rhabditida</taxon>
        <taxon>Rhabditina</taxon>
        <taxon>Rhabditomorpha</taxon>
        <taxon>Rhabditoidea</taxon>
        <taxon>Rhabditidae</taxon>
        <taxon>Mesorhabditinae</taxon>
        <taxon>Mesorhabditis</taxon>
    </lineage>
</organism>
<dbReference type="InterPro" id="IPR036575">
    <property type="entry name" value="TFIIS_cen_dom_sf"/>
</dbReference>
<dbReference type="Gene3D" id="1.20.930.10">
    <property type="entry name" value="Conserved domain common to transcription factors TFIIS, elongin A, CRSP70"/>
    <property type="match status" value="1"/>
</dbReference>
<keyword evidence="10" id="KW-0805">Transcription regulation</keyword>
<dbReference type="PROSITE" id="PS51321">
    <property type="entry name" value="TFIIS_CENTRAL"/>
    <property type="match status" value="1"/>
</dbReference>
<comment type="similarity">
    <text evidence="2 10">Belongs to the TFS-II family.</text>
</comment>
<dbReference type="InterPro" id="IPR003617">
    <property type="entry name" value="TFIIS/CRSP70_N_sub"/>
</dbReference>
<dbReference type="InterPro" id="IPR035100">
    <property type="entry name" value="TF_IIS-typ"/>
</dbReference>
<dbReference type="InterPro" id="IPR035441">
    <property type="entry name" value="TFIIS/LEDGF_dom_sf"/>
</dbReference>
<dbReference type="SUPFAM" id="SSF46942">
    <property type="entry name" value="Elongation factor TFIIS domain 2"/>
    <property type="match status" value="1"/>
</dbReference>
<proteinExistence type="inferred from homology"/>
<dbReference type="CDD" id="cd13749">
    <property type="entry name" value="Zn-ribbon_TFIIS"/>
    <property type="match status" value="1"/>
</dbReference>
<evidence type="ECO:0000256" key="7">
    <source>
        <dbReference type="ARBA" id="ARBA00025408"/>
    </source>
</evidence>
<keyword evidence="5 10" id="KW-0862">Zinc</keyword>